<reference evidence="1 2" key="1">
    <citation type="journal article" date="2022" name="DNA Res.">
        <title>Chromosomal-level genome assembly of the orchid tree Bauhinia variegata (Leguminosae; Cercidoideae) supports the allotetraploid origin hypothesis of Bauhinia.</title>
        <authorList>
            <person name="Zhong Y."/>
            <person name="Chen Y."/>
            <person name="Zheng D."/>
            <person name="Pang J."/>
            <person name="Liu Y."/>
            <person name="Luo S."/>
            <person name="Meng S."/>
            <person name="Qian L."/>
            <person name="Wei D."/>
            <person name="Dai S."/>
            <person name="Zhou R."/>
        </authorList>
    </citation>
    <scope>NUCLEOTIDE SEQUENCE [LARGE SCALE GENOMIC DNA]</scope>
    <source>
        <strain evidence="1">BV-YZ2020</strain>
    </source>
</reference>
<evidence type="ECO:0000313" key="2">
    <source>
        <dbReference type="Proteomes" id="UP000828941"/>
    </source>
</evidence>
<dbReference type="EMBL" id="CM039430">
    <property type="protein sequence ID" value="KAI4345701.1"/>
    <property type="molecule type" value="Genomic_DNA"/>
</dbReference>
<protein>
    <submittedName>
        <fullName evidence="1">Uncharacterized protein</fullName>
    </submittedName>
</protein>
<dbReference type="Proteomes" id="UP000828941">
    <property type="component" value="Chromosome 5"/>
</dbReference>
<organism evidence="1 2">
    <name type="scientific">Bauhinia variegata</name>
    <name type="common">Purple orchid tree</name>
    <name type="synonym">Phanera variegata</name>
    <dbReference type="NCBI Taxonomy" id="167791"/>
    <lineage>
        <taxon>Eukaryota</taxon>
        <taxon>Viridiplantae</taxon>
        <taxon>Streptophyta</taxon>
        <taxon>Embryophyta</taxon>
        <taxon>Tracheophyta</taxon>
        <taxon>Spermatophyta</taxon>
        <taxon>Magnoliopsida</taxon>
        <taxon>eudicotyledons</taxon>
        <taxon>Gunneridae</taxon>
        <taxon>Pentapetalae</taxon>
        <taxon>rosids</taxon>
        <taxon>fabids</taxon>
        <taxon>Fabales</taxon>
        <taxon>Fabaceae</taxon>
        <taxon>Cercidoideae</taxon>
        <taxon>Cercideae</taxon>
        <taxon>Bauhiniinae</taxon>
        <taxon>Bauhinia</taxon>
    </lineage>
</organism>
<name>A0ACB9PBG8_BAUVA</name>
<sequence>MSQILLINLGCMESFLSVPNNVGKLNKRWHSAFFTICCSRAILSHFKDNVAIGKRAKVRPCSSFSIVDLNPYQSFSIDQTSLTEITKEKNLERLQNFGGVDKVTSALETSVDYGILGDEKDIARRHDVFGSNTYHKPPSKGFFHFVLEAFKDPLIIILLICALLSLGLQIYREGLKHGWYDGGSIFIADLAVVIVCSVCHYLPNRQLLKLGKKIEVEVVRNGQQQQVSISEIVVGDVVCLRSGSQVPADGVLLEGHLLKADESSLTGEHQLVGVNKDLNPFLLSGSKVAFGHGRMLITSVGENTKWGEMMSLLGHESHKWRSSNIRLKGITRSMRLFGSLVAICTFIAMLGILVARYFTGHMKDGDGKLAFIMGKTRTSYIWTDLVGIIVSTVAVASSAIPEGLPLAMALTVAHAMKRMINNRTLLKTFSAYESLASATTICTDTRGILTVNRLMIRAFFGKDRMEEGSSHFVAGNVQQLLCQGIALITSQVPLEPSSEFSIEQAILSWATIELGMDAKGLQEGFSILNAETLTEDGKLIKTIIRKKDDHTIHMHLKGEAEVILATCSDYYGIEGTVKTIDNRTRRMLQYLIQVMANDGFKCIAFSHKVLEKEAHDDGQHQQQLENDSNELLCLMALKDPIGPGVRSAIKDCKQAGVNIKVITSDDIISAVAIASECDIVDPNEAMNNKQVVEASEFQSYTVAERIEKLDNICVIAKASYTDKLLVLQTLKQKGHVAAFIGNSTGDAPALEEADVGIHMGFQRNDTAVENSDIVVLNGGLMSVVEVLHMGRGFYDNFKVFTQFLFAANIASILTDFVSTVSSDQTPRTINIVAGVSTHEVPYAVLQILWLKLIIGTLAALALIGEQKTEKFTQEQPTRRDEPLISHIMWKNILIDASYEIIILLTLQFKGTSIFGVDNNVNDMMIFNLLVFFQVFAILKARKPEVNIFTGVQRRKLFWGIICGIVILQVVLVEILPQVTVTGALNGWQWGACIGIAFTSWPVGYIGNKHIPVPKKPFFPKL</sequence>
<accession>A0ACB9PBG8</accession>
<evidence type="ECO:0000313" key="1">
    <source>
        <dbReference type="EMBL" id="KAI4345701.1"/>
    </source>
</evidence>
<keyword evidence="2" id="KW-1185">Reference proteome</keyword>
<comment type="caution">
    <text evidence="1">The sequence shown here is derived from an EMBL/GenBank/DDBJ whole genome shotgun (WGS) entry which is preliminary data.</text>
</comment>
<gene>
    <name evidence="1" type="ORF">L6164_012801</name>
</gene>
<proteinExistence type="predicted"/>